<evidence type="ECO:0000256" key="2">
    <source>
        <dbReference type="ARBA" id="ARBA00008806"/>
    </source>
</evidence>
<dbReference type="InterPro" id="IPR051539">
    <property type="entry name" value="T4SS-coupling_protein"/>
</dbReference>
<dbReference type="RefSeq" id="WP_307356205.1">
    <property type="nucleotide sequence ID" value="NZ_JAUSWL010000027.1"/>
</dbReference>
<dbReference type="InterPro" id="IPR027417">
    <property type="entry name" value="P-loop_NTPase"/>
</dbReference>
<proteinExistence type="inferred from homology"/>
<dbReference type="PANTHER" id="PTHR37937:SF1">
    <property type="entry name" value="CONJUGATIVE TRANSFER: DNA TRANSPORT"/>
    <property type="match status" value="1"/>
</dbReference>
<dbReference type="Proteomes" id="UP001223420">
    <property type="component" value="Unassembled WGS sequence"/>
</dbReference>
<dbReference type="Gene3D" id="3.40.50.300">
    <property type="entry name" value="P-loop containing nucleotide triphosphate hydrolases"/>
    <property type="match status" value="1"/>
</dbReference>
<dbReference type="AlphaFoldDB" id="A0AAJ1WZC6"/>
<accession>A0AAJ1WZC6</accession>
<dbReference type="Pfam" id="PF02534">
    <property type="entry name" value="T4SS-DNA_transf"/>
    <property type="match status" value="1"/>
</dbReference>
<dbReference type="SUPFAM" id="SSF52540">
    <property type="entry name" value="P-loop containing nucleoside triphosphate hydrolases"/>
    <property type="match status" value="1"/>
</dbReference>
<evidence type="ECO:0000313" key="9">
    <source>
        <dbReference type="Proteomes" id="UP001223420"/>
    </source>
</evidence>
<dbReference type="EMBL" id="JAUSWL010000027">
    <property type="protein sequence ID" value="MDQ0547497.1"/>
    <property type="molecule type" value="Genomic_DNA"/>
</dbReference>
<dbReference type="InterPro" id="IPR003688">
    <property type="entry name" value="TraG/VirD4"/>
</dbReference>
<evidence type="ECO:0000256" key="5">
    <source>
        <dbReference type="ARBA" id="ARBA00022989"/>
    </source>
</evidence>
<organism evidence="8 9">
    <name type="scientific">Methylobacterium brachiatum</name>
    <dbReference type="NCBI Taxonomy" id="269660"/>
    <lineage>
        <taxon>Bacteria</taxon>
        <taxon>Pseudomonadati</taxon>
        <taxon>Pseudomonadota</taxon>
        <taxon>Alphaproteobacteria</taxon>
        <taxon>Hyphomicrobiales</taxon>
        <taxon>Methylobacteriaceae</taxon>
        <taxon>Methylobacterium</taxon>
    </lineage>
</organism>
<dbReference type="CDD" id="cd01127">
    <property type="entry name" value="TrwB_TraG_TraD_VirD4"/>
    <property type="match status" value="1"/>
</dbReference>
<keyword evidence="4 7" id="KW-0812">Transmembrane</keyword>
<comment type="subcellular location">
    <subcellularLocation>
        <location evidence="1">Cell membrane</location>
        <topology evidence="1">Multi-pass membrane protein</topology>
    </subcellularLocation>
</comment>
<comment type="caution">
    <text evidence="8">The sequence shown here is derived from an EMBL/GenBank/DDBJ whole genome shotgun (WGS) entry which is preliminary data.</text>
</comment>
<feature type="transmembrane region" description="Helical" evidence="7">
    <location>
        <begin position="84"/>
        <end position="105"/>
    </location>
</feature>
<evidence type="ECO:0000256" key="4">
    <source>
        <dbReference type="ARBA" id="ARBA00022692"/>
    </source>
</evidence>
<keyword evidence="3" id="KW-1003">Cell membrane</keyword>
<dbReference type="PANTHER" id="PTHR37937">
    <property type="entry name" value="CONJUGATIVE TRANSFER: DNA TRANSPORT"/>
    <property type="match status" value="1"/>
</dbReference>
<evidence type="ECO:0000256" key="1">
    <source>
        <dbReference type="ARBA" id="ARBA00004651"/>
    </source>
</evidence>
<sequence length="603" mass="65042">MSSDRAQRRQQTLHQHIQIRAASCPDCSSVPLYGRAMHRPDLPFRAGLILVMGLATFLLGYPAAFLASHGLDTRAWPASLGTPFAWFTPEGSGAGAWLALVVRMGQTYLKMVLGRSETLPGGGREAFGIVWGTAIALGMLILMGGRLVPLRHRLRRFGDADFASPRALARMRKGIELGLDPKTNRAVRVQVEGNLLTIAPPRSGKTSGLILPNLAFPEPGAWAGPAVVIDPKGDVVRAVRRRRESMGQRVCVLDPLNLAGGTDRWDPLLGLDPEDVLELQSMARALLPEAGQTSEAGAFFRDRAGVLIVAALQCVIRAGQGAPEAAALVRDPTALRAALEGYDDAVAQDARGILDSDDEKSRASILTTAAQGFSWMLDTRMQQVVTGHSFSLDALCTGDTDLYIVLPADDRRKELSAYVRWLLAALFSTVRRTPVAERLLVIIDEAYVLGRFDAILRGAGELPGYGVSLWTFWQSEAQITDTYGEAGAAILRDTAEALMLFNLSGAQGAERERWSSALGTFTGVQETVSRDPTTGRETKSVAPGPEALVPASELARLTQRHTLVFLNSAAYTTDPLKLRKTLAHRDARFAGLLNPVAPVRATA</sequence>
<evidence type="ECO:0000256" key="6">
    <source>
        <dbReference type="ARBA" id="ARBA00023136"/>
    </source>
</evidence>
<feature type="transmembrane region" description="Helical" evidence="7">
    <location>
        <begin position="42"/>
        <end position="64"/>
    </location>
</feature>
<name>A0AAJ1WZC6_9HYPH</name>
<keyword evidence="6 7" id="KW-0472">Membrane</keyword>
<reference evidence="8" key="1">
    <citation type="submission" date="2023-07" db="EMBL/GenBank/DDBJ databases">
        <title>Genomic Encyclopedia of Type Strains, Phase IV (KMG-IV): sequencing the most valuable type-strain genomes for metagenomic binning, comparative biology and taxonomic classification.</title>
        <authorList>
            <person name="Goeker M."/>
        </authorList>
    </citation>
    <scope>NUCLEOTIDE SEQUENCE</scope>
    <source>
        <strain evidence="8">DSM 19569</strain>
    </source>
</reference>
<evidence type="ECO:0000256" key="3">
    <source>
        <dbReference type="ARBA" id="ARBA00022475"/>
    </source>
</evidence>
<comment type="similarity">
    <text evidence="2">Belongs to the VirD4/TraG family.</text>
</comment>
<feature type="transmembrane region" description="Helical" evidence="7">
    <location>
        <begin position="126"/>
        <end position="148"/>
    </location>
</feature>
<keyword evidence="5 7" id="KW-1133">Transmembrane helix</keyword>
<dbReference type="GO" id="GO:0005886">
    <property type="term" value="C:plasma membrane"/>
    <property type="evidence" value="ECO:0007669"/>
    <property type="project" value="UniProtKB-SubCell"/>
</dbReference>
<gene>
    <name evidence="8" type="ORF">QO001_006456</name>
</gene>
<evidence type="ECO:0000313" key="8">
    <source>
        <dbReference type="EMBL" id="MDQ0547497.1"/>
    </source>
</evidence>
<protein>
    <submittedName>
        <fullName evidence="8">Type IV secretion system protein VirD4</fullName>
    </submittedName>
</protein>
<evidence type="ECO:0000256" key="7">
    <source>
        <dbReference type="SAM" id="Phobius"/>
    </source>
</evidence>